<organism evidence="7 8">
    <name type="scientific">Hondaea fermentalgiana</name>
    <dbReference type="NCBI Taxonomy" id="2315210"/>
    <lineage>
        <taxon>Eukaryota</taxon>
        <taxon>Sar</taxon>
        <taxon>Stramenopiles</taxon>
        <taxon>Bigyra</taxon>
        <taxon>Labyrinthulomycetes</taxon>
        <taxon>Thraustochytrida</taxon>
        <taxon>Thraustochytriidae</taxon>
        <taxon>Hondaea</taxon>
    </lineage>
</organism>
<dbReference type="InterPro" id="IPR010987">
    <property type="entry name" value="Glutathione-S-Trfase_C-like"/>
</dbReference>
<dbReference type="SUPFAM" id="SSF47616">
    <property type="entry name" value="GST C-terminal domain-like"/>
    <property type="match status" value="1"/>
</dbReference>
<feature type="region of interest" description="Disordered" evidence="4">
    <location>
        <begin position="215"/>
        <end position="236"/>
    </location>
</feature>
<dbReference type="AlphaFoldDB" id="A0A2R5GB59"/>
<dbReference type="FunCoup" id="A0A2R5GB59">
    <property type="interactions" value="383"/>
</dbReference>
<keyword evidence="8" id="KW-1185">Reference proteome</keyword>
<dbReference type="PANTHER" id="PTHR43986">
    <property type="entry name" value="ELONGATION FACTOR 1-GAMMA"/>
    <property type="match status" value="1"/>
</dbReference>
<dbReference type="Gene3D" id="3.40.30.10">
    <property type="entry name" value="Glutaredoxin"/>
    <property type="match status" value="1"/>
</dbReference>
<accession>A0A2R5GB59</accession>
<evidence type="ECO:0000256" key="1">
    <source>
        <dbReference type="ARBA" id="ARBA00022768"/>
    </source>
</evidence>
<feature type="domain" description="GST C-terminal" evidence="6">
    <location>
        <begin position="79"/>
        <end position="215"/>
    </location>
</feature>
<evidence type="ECO:0000313" key="7">
    <source>
        <dbReference type="EMBL" id="GBG25793.1"/>
    </source>
</evidence>
<comment type="caution">
    <text evidence="7">The sequence shown here is derived from an EMBL/GenBank/DDBJ whole genome shotgun (WGS) entry which is preliminary data.</text>
</comment>
<dbReference type="SUPFAM" id="SSF89942">
    <property type="entry name" value="eEF1-gamma domain"/>
    <property type="match status" value="1"/>
</dbReference>
<evidence type="ECO:0000259" key="6">
    <source>
        <dbReference type="PROSITE" id="PS50405"/>
    </source>
</evidence>
<dbReference type="EMBL" id="BEYU01000015">
    <property type="protein sequence ID" value="GBG25793.1"/>
    <property type="molecule type" value="Genomic_DNA"/>
</dbReference>
<evidence type="ECO:0000313" key="8">
    <source>
        <dbReference type="Proteomes" id="UP000241890"/>
    </source>
</evidence>
<dbReference type="InterPro" id="IPR036282">
    <property type="entry name" value="Glutathione-S-Trfase_C_sf"/>
</dbReference>
<feature type="domain" description="EF-1-gamma C-terminal" evidence="5">
    <location>
        <begin position="234"/>
        <end position="398"/>
    </location>
</feature>
<dbReference type="FunFam" id="3.30.70.1010:FF:000001">
    <property type="entry name" value="Elongation factor 1-gamma 1"/>
    <property type="match status" value="1"/>
</dbReference>
<evidence type="ECO:0000259" key="5">
    <source>
        <dbReference type="PROSITE" id="PS50040"/>
    </source>
</evidence>
<dbReference type="Gene3D" id="1.20.1050.10">
    <property type="match status" value="1"/>
</dbReference>
<dbReference type="InterPro" id="IPR050802">
    <property type="entry name" value="EF-GSTs"/>
</dbReference>
<dbReference type="InterPro" id="IPR004046">
    <property type="entry name" value="GST_C"/>
</dbReference>
<evidence type="ECO:0000256" key="2">
    <source>
        <dbReference type="ARBA" id="ARBA00022917"/>
    </source>
</evidence>
<dbReference type="InterPro" id="IPR001662">
    <property type="entry name" value="EF1B_G_C"/>
</dbReference>
<protein>
    <submittedName>
        <fullName evidence="7">Elongation factor 1-gamma 1</fullName>
    </submittedName>
</protein>
<dbReference type="GO" id="GO:0003746">
    <property type="term" value="F:translation elongation factor activity"/>
    <property type="evidence" value="ECO:0007669"/>
    <property type="project" value="UniProtKB-UniRule"/>
</dbReference>
<dbReference type="SUPFAM" id="SSF52833">
    <property type="entry name" value="Thioredoxin-like"/>
    <property type="match status" value="1"/>
</dbReference>
<dbReference type="InterPro" id="IPR036433">
    <property type="entry name" value="EF1B_G_C_sf"/>
</dbReference>
<evidence type="ECO:0000256" key="3">
    <source>
        <dbReference type="PROSITE-ProRule" id="PRU00519"/>
    </source>
</evidence>
<name>A0A2R5GB59_9STRA</name>
<dbReference type="Pfam" id="PF00043">
    <property type="entry name" value="GST_C"/>
    <property type="match status" value="1"/>
</dbReference>
<dbReference type="PROSITE" id="PS50040">
    <property type="entry name" value="EF1G_C"/>
    <property type="match status" value="1"/>
</dbReference>
<reference evidence="7 8" key="1">
    <citation type="submission" date="2017-12" db="EMBL/GenBank/DDBJ databases">
        <title>Sequencing, de novo assembly and annotation of complete genome of a new Thraustochytrid species, strain FCC1311.</title>
        <authorList>
            <person name="Sedici K."/>
            <person name="Godart F."/>
            <person name="Aiese Cigliano R."/>
            <person name="Sanseverino W."/>
            <person name="Barakat M."/>
            <person name="Ortet P."/>
            <person name="Marechal E."/>
            <person name="Cagnac O."/>
            <person name="Amato A."/>
        </authorList>
    </citation>
    <scope>NUCLEOTIDE SEQUENCE [LARGE SCALE GENOMIC DNA]</scope>
</reference>
<dbReference type="FunFam" id="1.20.1050.10:FF:000006">
    <property type="entry name" value="Elongation factor 1 gamma"/>
    <property type="match status" value="1"/>
</dbReference>
<keyword evidence="1 3" id="KW-0251">Elongation factor</keyword>
<dbReference type="InParanoid" id="A0A2R5GB59"/>
<dbReference type="Gene3D" id="3.30.70.1010">
    <property type="entry name" value="Translation elongation factor EF1B, gamma chain, conserved domain"/>
    <property type="match status" value="1"/>
</dbReference>
<dbReference type="Pfam" id="PF00647">
    <property type="entry name" value="EF1G"/>
    <property type="match status" value="1"/>
</dbReference>
<dbReference type="GO" id="GO:0005737">
    <property type="term" value="C:cytoplasm"/>
    <property type="evidence" value="ECO:0007669"/>
    <property type="project" value="TreeGrafter"/>
</dbReference>
<gene>
    <name evidence="7" type="ORF">FCC1311_020122</name>
</gene>
<dbReference type="PROSITE" id="PS50405">
    <property type="entry name" value="GST_CTER"/>
    <property type="match status" value="1"/>
</dbReference>
<dbReference type="OrthoDB" id="249703at2759"/>
<sequence>MTMKLYAREGSFRAQKIIVAAQYAGASLDIVTGAKESDIKGKAAANRLPMLETDKGCLFTSNAAMKFVAAGKSELVGKDAFEQAQIESWVDFCANEIEVPATMATYPIIGWTENSPEVTSAAVKALKSALAVLEDHLKTETFLVGRSITLADIAIAAALVLPMKFVLDAKARKQLVCVTRWFETCVNQTNFLKVIGPVTMCKTAVKSLAEPKKAGAAAPKAEAPKEEAPKKEEKADPVTLLGKLPKSDFVMDAWKRQYSNARNPYDAMNWLWENLDTNGWSIWVSKYKFNEELKVDFQTSNLAGGFCQRLDAVRKYLFGTLLILGTKDSQQLEGCWLFRGDNVDAIIDSNPDAEYHDWIKMELNDKNKAIIAEYWCSEADEVTGVGEPRGYLDCKVFK</sequence>
<dbReference type="InterPro" id="IPR036249">
    <property type="entry name" value="Thioredoxin-like_sf"/>
</dbReference>
<feature type="compositionally biased region" description="Basic and acidic residues" evidence="4">
    <location>
        <begin position="222"/>
        <end position="236"/>
    </location>
</feature>
<dbReference type="SMART" id="SM01183">
    <property type="entry name" value="EF1G"/>
    <property type="match status" value="1"/>
</dbReference>
<dbReference type="CDD" id="cd03181">
    <property type="entry name" value="GST_C_EF1Bgamma_like"/>
    <property type="match status" value="1"/>
</dbReference>
<dbReference type="GO" id="GO:0005634">
    <property type="term" value="C:nucleus"/>
    <property type="evidence" value="ECO:0007669"/>
    <property type="project" value="TreeGrafter"/>
</dbReference>
<dbReference type="Proteomes" id="UP000241890">
    <property type="component" value="Unassembled WGS sequence"/>
</dbReference>
<dbReference type="PANTHER" id="PTHR43986:SF1">
    <property type="entry name" value="ELONGATION FACTOR 1-GAMMA"/>
    <property type="match status" value="1"/>
</dbReference>
<proteinExistence type="predicted"/>
<keyword evidence="2 3" id="KW-0648">Protein biosynthesis</keyword>
<evidence type="ECO:0000256" key="4">
    <source>
        <dbReference type="SAM" id="MobiDB-lite"/>
    </source>
</evidence>